<keyword evidence="4" id="KW-1185">Reference proteome</keyword>
<dbReference type="Pfam" id="PF25278">
    <property type="entry name" value="DUF7872"/>
    <property type="match status" value="1"/>
</dbReference>
<name>A0AAV0BCF1_PHAPC</name>
<dbReference type="Proteomes" id="UP001153365">
    <property type="component" value="Unassembled WGS sequence"/>
</dbReference>
<dbReference type="AlphaFoldDB" id="A0AAV0BCF1"/>
<feature type="transmembrane region" description="Helical" evidence="1">
    <location>
        <begin position="97"/>
        <end position="116"/>
    </location>
</feature>
<evidence type="ECO:0000313" key="3">
    <source>
        <dbReference type="EMBL" id="CAH7682868.1"/>
    </source>
</evidence>
<accession>A0AAV0BCF1</accession>
<dbReference type="InterPro" id="IPR057194">
    <property type="entry name" value="DUF7872"/>
</dbReference>
<protein>
    <submittedName>
        <fullName evidence="3">Expressed protein</fullName>
    </submittedName>
</protein>
<proteinExistence type="predicted"/>
<keyword evidence="1" id="KW-0812">Transmembrane</keyword>
<feature type="domain" description="DUF7872" evidence="2">
    <location>
        <begin position="152"/>
        <end position="343"/>
    </location>
</feature>
<dbReference type="PANTHER" id="PTHR33339:SF1">
    <property type="entry name" value="LYSM DOMAIN-CONTAINING PROTEIN"/>
    <property type="match status" value="1"/>
</dbReference>
<sequence length="355" mass="39063">MPSPEVWKKRNISGFIKKYPGSDKLNVMDFALSNGVMNFKCGLGETCDAGQICGPIPGPVWHILQAVQVWNNIQEQLNKAVNFASTSVSKTFKISDILTMVVSVVSLIISAALLIFPFTTAMGVAIGMSSAVALSQAGTALAAQNAFNGLKSDAFSRWSTFSGAIAAWQTDMQASAKKESDRVLKTAIGDDKGFHGVIGNGTYFVNKLEINTFDMEKNLRNVVKYRLLNSIFNGMNAFVTIDRDKCDHGGPGGGFKLEEGWLSHCKDGWMRNIIYPKGKKAGNKIYNAALIPTKYETSVEYIVDQSENCQRKYGWRHDPYKDSTLPKSPDGECIFNLPICYVGEHKGQFKLLQVL</sequence>
<evidence type="ECO:0000313" key="4">
    <source>
        <dbReference type="Proteomes" id="UP001153365"/>
    </source>
</evidence>
<evidence type="ECO:0000256" key="1">
    <source>
        <dbReference type="SAM" id="Phobius"/>
    </source>
</evidence>
<organism evidence="3 4">
    <name type="scientific">Phakopsora pachyrhizi</name>
    <name type="common">Asian soybean rust disease fungus</name>
    <dbReference type="NCBI Taxonomy" id="170000"/>
    <lineage>
        <taxon>Eukaryota</taxon>
        <taxon>Fungi</taxon>
        <taxon>Dikarya</taxon>
        <taxon>Basidiomycota</taxon>
        <taxon>Pucciniomycotina</taxon>
        <taxon>Pucciniomycetes</taxon>
        <taxon>Pucciniales</taxon>
        <taxon>Phakopsoraceae</taxon>
        <taxon>Phakopsora</taxon>
    </lineage>
</organism>
<dbReference type="EMBL" id="CALTRL010004325">
    <property type="protein sequence ID" value="CAH7682868.1"/>
    <property type="molecule type" value="Genomic_DNA"/>
</dbReference>
<dbReference type="PANTHER" id="PTHR33339">
    <property type="entry name" value="LYSM DOMAIN-CONTAINING PROTEIN"/>
    <property type="match status" value="1"/>
</dbReference>
<evidence type="ECO:0000259" key="2">
    <source>
        <dbReference type="Pfam" id="PF25278"/>
    </source>
</evidence>
<reference evidence="3" key="1">
    <citation type="submission" date="2022-06" db="EMBL/GenBank/DDBJ databases">
        <authorList>
            <consortium name="SYNGENTA / RWTH Aachen University"/>
        </authorList>
    </citation>
    <scope>NUCLEOTIDE SEQUENCE</scope>
</reference>
<comment type="caution">
    <text evidence="3">The sequence shown here is derived from an EMBL/GenBank/DDBJ whole genome shotgun (WGS) entry which is preliminary data.</text>
</comment>
<keyword evidence="1" id="KW-0472">Membrane</keyword>
<keyword evidence="1" id="KW-1133">Transmembrane helix</keyword>
<gene>
    <name evidence="3" type="ORF">PPACK8108_LOCUS16022</name>
</gene>